<evidence type="ECO:0000313" key="2">
    <source>
        <dbReference type="Proteomes" id="UP001458880"/>
    </source>
</evidence>
<protein>
    <submittedName>
        <fullName evidence="1">Uncharacterized protein</fullName>
    </submittedName>
</protein>
<proteinExistence type="predicted"/>
<sequence>MGKSEQGSDGVPGISPDTEASKLLEAALMQMDGIISGNSGSLTAHSPDYGFVSSPPGVREAANSLVSALQNCPAPPPPDPAVLQIIWDWIQGKARREG</sequence>
<dbReference type="Proteomes" id="UP001458880">
    <property type="component" value="Unassembled WGS sequence"/>
</dbReference>
<keyword evidence="2" id="KW-1185">Reference proteome</keyword>
<gene>
    <name evidence="1" type="ORF">QE152_g28321</name>
</gene>
<organism evidence="1 2">
    <name type="scientific">Popillia japonica</name>
    <name type="common">Japanese beetle</name>
    <dbReference type="NCBI Taxonomy" id="7064"/>
    <lineage>
        <taxon>Eukaryota</taxon>
        <taxon>Metazoa</taxon>
        <taxon>Ecdysozoa</taxon>
        <taxon>Arthropoda</taxon>
        <taxon>Hexapoda</taxon>
        <taxon>Insecta</taxon>
        <taxon>Pterygota</taxon>
        <taxon>Neoptera</taxon>
        <taxon>Endopterygota</taxon>
        <taxon>Coleoptera</taxon>
        <taxon>Polyphaga</taxon>
        <taxon>Scarabaeiformia</taxon>
        <taxon>Scarabaeidae</taxon>
        <taxon>Rutelinae</taxon>
        <taxon>Popillia</taxon>
    </lineage>
</organism>
<accession>A0AAW1JJH1</accession>
<reference evidence="1 2" key="1">
    <citation type="journal article" date="2024" name="BMC Genomics">
        <title>De novo assembly and annotation of Popillia japonica's genome with initial clues to its potential as an invasive pest.</title>
        <authorList>
            <person name="Cucini C."/>
            <person name="Boschi S."/>
            <person name="Funari R."/>
            <person name="Cardaioli E."/>
            <person name="Iannotti N."/>
            <person name="Marturano G."/>
            <person name="Paoli F."/>
            <person name="Bruttini M."/>
            <person name="Carapelli A."/>
            <person name="Frati F."/>
            <person name="Nardi F."/>
        </authorList>
    </citation>
    <scope>NUCLEOTIDE SEQUENCE [LARGE SCALE GENOMIC DNA]</scope>
    <source>
        <strain evidence="1">DMR45628</strain>
    </source>
</reference>
<name>A0AAW1JJH1_POPJA</name>
<dbReference type="AlphaFoldDB" id="A0AAW1JJH1"/>
<evidence type="ECO:0000313" key="1">
    <source>
        <dbReference type="EMBL" id="KAK9704442.1"/>
    </source>
</evidence>
<dbReference type="EMBL" id="JASPKY010000350">
    <property type="protein sequence ID" value="KAK9704442.1"/>
    <property type="molecule type" value="Genomic_DNA"/>
</dbReference>
<comment type="caution">
    <text evidence="1">The sequence shown here is derived from an EMBL/GenBank/DDBJ whole genome shotgun (WGS) entry which is preliminary data.</text>
</comment>